<dbReference type="EMBL" id="FXTN01000006">
    <property type="protein sequence ID" value="SMO73463.1"/>
    <property type="molecule type" value="Genomic_DNA"/>
</dbReference>
<accession>A0A521DP47</accession>
<dbReference type="RefSeq" id="WP_142528575.1">
    <property type="nucleotide sequence ID" value="NZ_CBCSJO010000006.1"/>
</dbReference>
<protein>
    <recommendedName>
        <fullName evidence="4">TerB family tellurite resistance protein</fullName>
    </recommendedName>
</protein>
<dbReference type="AlphaFoldDB" id="A0A521DP47"/>
<evidence type="ECO:0000313" key="3">
    <source>
        <dbReference type="Proteomes" id="UP000320300"/>
    </source>
</evidence>
<keyword evidence="3" id="KW-1185">Reference proteome</keyword>
<feature type="chain" id="PRO_5022129010" description="TerB family tellurite resistance protein" evidence="1">
    <location>
        <begin position="26"/>
        <end position="214"/>
    </location>
</feature>
<evidence type="ECO:0000256" key="1">
    <source>
        <dbReference type="SAM" id="SignalP"/>
    </source>
</evidence>
<evidence type="ECO:0000313" key="2">
    <source>
        <dbReference type="EMBL" id="SMO73463.1"/>
    </source>
</evidence>
<dbReference type="OrthoDB" id="673795at2"/>
<name>A0A521DP47_9SPHI</name>
<gene>
    <name evidence="2" type="ORF">SAMN06265348_10658</name>
</gene>
<sequence>MGLSRKLLALTFVVLLVLTGRGASAQTWDEIFKQKKTQKKYLIQQIAALQVYIGYARKGYDIVGKGIHAVKDINNGEFNLHRNFFAALGAVNPSVKGSAVVTQVLNGGFEVISILKSWDSSGLNADNRAFVSVVKANLLAECAVELEDFLLIITSGKLDMKDNERLARLELLRTSMENKRGFALAFSGDLDQLTRQREGEQQTINQIRRWHEIQ</sequence>
<feature type="signal peptide" evidence="1">
    <location>
        <begin position="1"/>
        <end position="25"/>
    </location>
</feature>
<organism evidence="2 3">
    <name type="scientific">Pedobacter westerhofensis</name>
    <dbReference type="NCBI Taxonomy" id="425512"/>
    <lineage>
        <taxon>Bacteria</taxon>
        <taxon>Pseudomonadati</taxon>
        <taxon>Bacteroidota</taxon>
        <taxon>Sphingobacteriia</taxon>
        <taxon>Sphingobacteriales</taxon>
        <taxon>Sphingobacteriaceae</taxon>
        <taxon>Pedobacter</taxon>
    </lineage>
</organism>
<proteinExistence type="predicted"/>
<evidence type="ECO:0008006" key="4">
    <source>
        <dbReference type="Google" id="ProtNLM"/>
    </source>
</evidence>
<keyword evidence="1" id="KW-0732">Signal</keyword>
<dbReference type="Proteomes" id="UP000320300">
    <property type="component" value="Unassembled WGS sequence"/>
</dbReference>
<reference evidence="2 3" key="1">
    <citation type="submission" date="2017-05" db="EMBL/GenBank/DDBJ databases">
        <authorList>
            <person name="Varghese N."/>
            <person name="Submissions S."/>
        </authorList>
    </citation>
    <scope>NUCLEOTIDE SEQUENCE [LARGE SCALE GENOMIC DNA]</scope>
    <source>
        <strain evidence="2 3">DSM 19036</strain>
    </source>
</reference>